<dbReference type="OrthoDB" id="10272462at2759"/>
<proteinExistence type="predicted"/>
<evidence type="ECO:0000256" key="1">
    <source>
        <dbReference type="SAM" id="MobiDB-lite"/>
    </source>
</evidence>
<gene>
    <name evidence="2" type="ORF">SNEC2469_LOCUS2343</name>
</gene>
<organism evidence="2 3">
    <name type="scientific">Symbiodinium necroappetens</name>
    <dbReference type="NCBI Taxonomy" id="1628268"/>
    <lineage>
        <taxon>Eukaryota</taxon>
        <taxon>Sar</taxon>
        <taxon>Alveolata</taxon>
        <taxon>Dinophyceae</taxon>
        <taxon>Suessiales</taxon>
        <taxon>Symbiodiniaceae</taxon>
        <taxon>Symbiodinium</taxon>
    </lineage>
</organism>
<dbReference type="EMBL" id="CAJNJA010006679">
    <property type="protein sequence ID" value="CAE7213917.1"/>
    <property type="molecule type" value="Genomic_DNA"/>
</dbReference>
<accession>A0A812JPK3</accession>
<dbReference type="AlphaFoldDB" id="A0A812JPK3"/>
<sequence>MYSSSFNAYQGFPGYGKSRGKGIKGRPTLAYEPGPRLVLDLGEGANQWKDERIRQVPATMIALCGFDCIAKACS</sequence>
<dbReference type="Proteomes" id="UP000601435">
    <property type="component" value="Unassembled WGS sequence"/>
</dbReference>
<reference evidence="2" key="1">
    <citation type="submission" date="2021-02" db="EMBL/GenBank/DDBJ databases">
        <authorList>
            <person name="Dougan E. K."/>
            <person name="Rhodes N."/>
            <person name="Thang M."/>
            <person name="Chan C."/>
        </authorList>
    </citation>
    <scope>NUCLEOTIDE SEQUENCE</scope>
</reference>
<evidence type="ECO:0000313" key="3">
    <source>
        <dbReference type="Proteomes" id="UP000601435"/>
    </source>
</evidence>
<comment type="caution">
    <text evidence="2">The sequence shown here is derived from an EMBL/GenBank/DDBJ whole genome shotgun (WGS) entry which is preliminary data.</text>
</comment>
<name>A0A812JPK3_9DINO</name>
<feature type="region of interest" description="Disordered" evidence="1">
    <location>
        <begin position="1"/>
        <end position="23"/>
    </location>
</feature>
<evidence type="ECO:0000313" key="2">
    <source>
        <dbReference type="EMBL" id="CAE7213917.1"/>
    </source>
</evidence>
<protein>
    <submittedName>
        <fullName evidence="2">Uncharacterized protein</fullName>
    </submittedName>
</protein>
<keyword evidence="3" id="KW-1185">Reference proteome</keyword>